<dbReference type="InterPro" id="IPR032675">
    <property type="entry name" value="LRR_dom_sf"/>
</dbReference>
<comment type="caution">
    <text evidence="12">The sequence shown here is derived from an EMBL/GenBank/DDBJ whole genome shotgun (WGS) entry which is preliminary data.</text>
</comment>
<dbReference type="PANTHER" id="PTHR45974">
    <property type="entry name" value="RECEPTOR-LIKE PROTEIN 55"/>
    <property type="match status" value="1"/>
</dbReference>
<gene>
    <name evidence="12" type="ORF">AAHA92_33629</name>
</gene>
<keyword evidence="4" id="KW-0732">Signal</keyword>
<keyword evidence="3 10" id="KW-0812">Transmembrane</keyword>
<dbReference type="GO" id="GO:0016020">
    <property type="term" value="C:membrane"/>
    <property type="evidence" value="ECO:0007669"/>
    <property type="project" value="UniProtKB-SubCell"/>
</dbReference>
<dbReference type="Pfam" id="PF13855">
    <property type="entry name" value="LRR_8"/>
    <property type="match status" value="1"/>
</dbReference>
<dbReference type="FunFam" id="3.80.10.10:FF:000041">
    <property type="entry name" value="LRR receptor-like serine/threonine-protein kinase ERECTA"/>
    <property type="match status" value="1"/>
</dbReference>
<evidence type="ECO:0000256" key="5">
    <source>
        <dbReference type="ARBA" id="ARBA00022737"/>
    </source>
</evidence>
<dbReference type="GO" id="GO:0005524">
    <property type="term" value="F:ATP binding"/>
    <property type="evidence" value="ECO:0007669"/>
    <property type="project" value="UniProtKB-UniRule"/>
</dbReference>
<dbReference type="PROSITE" id="PS51257">
    <property type="entry name" value="PROKAR_LIPOPROTEIN"/>
    <property type="match status" value="1"/>
</dbReference>
<dbReference type="EMBL" id="JBEAFC010000014">
    <property type="protein sequence ID" value="KAL1533790.1"/>
    <property type="molecule type" value="Genomic_DNA"/>
</dbReference>
<dbReference type="PROSITE" id="PS50011">
    <property type="entry name" value="PROTEIN_KINASE_DOM"/>
    <property type="match status" value="1"/>
</dbReference>
<dbReference type="InterPro" id="IPR011009">
    <property type="entry name" value="Kinase-like_dom_sf"/>
</dbReference>
<dbReference type="EC" id="2.7.11.1" evidence="12"/>
<evidence type="ECO:0000256" key="3">
    <source>
        <dbReference type="ARBA" id="ARBA00022692"/>
    </source>
</evidence>
<keyword evidence="13" id="KW-1185">Reference proteome</keyword>
<dbReference type="SUPFAM" id="SSF52058">
    <property type="entry name" value="L domain-like"/>
    <property type="match status" value="1"/>
</dbReference>
<accession>A0ABD1FPL8</accession>
<dbReference type="Proteomes" id="UP001567538">
    <property type="component" value="Unassembled WGS sequence"/>
</dbReference>
<organism evidence="12 13">
    <name type="scientific">Salvia divinorum</name>
    <name type="common">Maria pastora</name>
    <name type="synonym">Diviner's sage</name>
    <dbReference type="NCBI Taxonomy" id="28513"/>
    <lineage>
        <taxon>Eukaryota</taxon>
        <taxon>Viridiplantae</taxon>
        <taxon>Streptophyta</taxon>
        <taxon>Embryophyta</taxon>
        <taxon>Tracheophyta</taxon>
        <taxon>Spermatophyta</taxon>
        <taxon>Magnoliopsida</taxon>
        <taxon>eudicotyledons</taxon>
        <taxon>Gunneridae</taxon>
        <taxon>Pentapetalae</taxon>
        <taxon>asterids</taxon>
        <taxon>lamiids</taxon>
        <taxon>Lamiales</taxon>
        <taxon>Lamiaceae</taxon>
        <taxon>Nepetoideae</taxon>
        <taxon>Mentheae</taxon>
        <taxon>Salviinae</taxon>
        <taxon>Salvia</taxon>
        <taxon>Salvia subgen. Calosphace</taxon>
    </lineage>
</organism>
<evidence type="ECO:0000256" key="10">
    <source>
        <dbReference type="SAM" id="Phobius"/>
    </source>
</evidence>
<dbReference type="InterPro" id="IPR001611">
    <property type="entry name" value="Leu-rich_rpt"/>
</dbReference>
<feature type="binding site" evidence="9">
    <location>
        <position position="199"/>
    </location>
    <ligand>
        <name>ATP</name>
        <dbReference type="ChEBI" id="CHEBI:30616"/>
    </ligand>
</feature>
<dbReference type="PANTHER" id="PTHR45974:SF272">
    <property type="entry name" value="LEUCINE RICH REPEAT FAMILY PROTEIN, EXPRESSED"/>
    <property type="match status" value="1"/>
</dbReference>
<evidence type="ECO:0000256" key="9">
    <source>
        <dbReference type="PROSITE-ProRule" id="PRU10141"/>
    </source>
</evidence>
<evidence type="ECO:0000259" key="11">
    <source>
        <dbReference type="PROSITE" id="PS50011"/>
    </source>
</evidence>
<comment type="subcellular location">
    <subcellularLocation>
        <location evidence="1">Membrane</location>
    </subcellularLocation>
</comment>
<keyword evidence="8" id="KW-0325">Glycoprotein</keyword>
<dbReference type="InterPro" id="IPR017441">
    <property type="entry name" value="Protein_kinase_ATP_BS"/>
</dbReference>
<dbReference type="PROSITE" id="PS00107">
    <property type="entry name" value="PROTEIN_KINASE_ATP"/>
    <property type="match status" value="1"/>
</dbReference>
<dbReference type="InterPro" id="IPR000719">
    <property type="entry name" value="Prot_kinase_dom"/>
</dbReference>
<dbReference type="Gene3D" id="3.80.10.10">
    <property type="entry name" value="Ribonuclease Inhibitor"/>
    <property type="match status" value="1"/>
</dbReference>
<feature type="domain" description="Protein kinase" evidence="11">
    <location>
        <begin position="168"/>
        <end position="360"/>
    </location>
</feature>
<name>A0ABD1FPL8_SALDI</name>
<keyword evidence="12" id="KW-0808">Transferase</keyword>
<keyword evidence="2" id="KW-0433">Leucine-rich repeat</keyword>
<sequence>MDLSHNRLSGFIPTSLGSCVMLSSLHLRRNSLQGGIPDSLRALKGLEYLDLSQNNLSGMIPRFLVKFHLLYLSISFNGLQGNQDLCGGIAILNLPSCPSSPKSNKKGLGKILIPTIVGVTCLVALAVCFCVIIIYKRRTLQNVGIPTFHVSDFLRLSYANLLTATEGFSETNLLGAGRFGSVYKGIITEDDEQTDVAVKVLNLNVRGASKIVSSISQNLSSTEESNSSAIKGTIGDIPPEYGMSYVASTQGDVYSYGVLVLEIFTNRRPTSDAFEGYLNLQDFVCKALTERVMEAVDPFLHQKLNVDEKYWDCIVSILRIGVRCSKQLPRDRMSMAEVVNDLKKIRNVFPVHRNVSPYQH</sequence>
<dbReference type="InterPro" id="IPR001245">
    <property type="entry name" value="Ser-Thr/Tyr_kinase_cat_dom"/>
</dbReference>
<keyword evidence="6 10" id="KW-1133">Transmembrane helix</keyword>
<proteinExistence type="predicted"/>
<dbReference type="GO" id="GO:0004674">
    <property type="term" value="F:protein serine/threonine kinase activity"/>
    <property type="evidence" value="ECO:0007669"/>
    <property type="project" value="UniProtKB-KW"/>
</dbReference>
<keyword evidence="12" id="KW-0723">Serine/threonine-protein kinase</keyword>
<feature type="transmembrane region" description="Helical" evidence="10">
    <location>
        <begin position="111"/>
        <end position="135"/>
    </location>
</feature>
<evidence type="ECO:0000256" key="7">
    <source>
        <dbReference type="ARBA" id="ARBA00023136"/>
    </source>
</evidence>
<reference evidence="12 13" key="1">
    <citation type="submission" date="2024-06" db="EMBL/GenBank/DDBJ databases">
        <title>A chromosome level genome sequence of Diviner's sage (Salvia divinorum).</title>
        <authorList>
            <person name="Ford S.A."/>
            <person name="Ro D.-K."/>
            <person name="Ness R.W."/>
            <person name="Phillips M.A."/>
        </authorList>
    </citation>
    <scope>NUCLEOTIDE SEQUENCE [LARGE SCALE GENOMIC DNA]</scope>
    <source>
        <strain evidence="12">SAF-2024a</strain>
        <tissue evidence="12">Leaf</tissue>
    </source>
</reference>
<dbReference type="Gene3D" id="3.30.200.20">
    <property type="entry name" value="Phosphorylase Kinase, domain 1"/>
    <property type="match status" value="1"/>
</dbReference>
<dbReference type="SUPFAM" id="SSF56112">
    <property type="entry name" value="Protein kinase-like (PK-like)"/>
    <property type="match status" value="1"/>
</dbReference>
<keyword evidence="5" id="KW-0677">Repeat</keyword>
<evidence type="ECO:0000256" key="2">
    <source>
        <dbReference type="ARBA" id="ARBA00022614"/>
    </source>
</evidence>
<evidence type="ECO:0000256" key="4">
    <source>
        <dbReference type="ARBA" id="ARBA00022729"/>
    </source>
</evidence>
<evidence type="ECO:0000256" key="6">
    <source>
        <dbReference type="ARBA" id="ARBA00022989"/>
    </source>
</evidence>
<keyword evidence="9" id="KW-0547">Nucleotide-binding</keyword>
<keyword evidence="9" id="KW-0067">ATP-binding</keyword>
<keyword evidence="7 10" id="KW-0472">Membrane</keyword>
<evidence type="ECO:0000313" key="12">
    <source>
        <dbReference type="EMBL" id="KAL1533790.1"/>
    </source>
</evidence>
<evidence type="ECO:0000313" key="13">
    <source>
        <dbReference type="Proteomes" id="UP001567538"/>
    </source>
</evidence>
<keyword evidence="12" id="KW-0418">Kinase</keyword>
<dbReference type="Pfam" id="PF07714">
    <property type="entry name" value="PK_Tyr_Ser-Thr"/>
    <property type="match status" value="1"/>
</dbReference>
<protein>
    <submittedName>
        <fullName evidence="12">Non-specific serine/threonine protein kinase</fullName>
        <ecNumber evidence="12">2.7.11.1</ecNumber>
    </submittedName>
</protein>
<evidence type="ECO:0000256" key="8">
    <source>
        <dbReference type="ARBA" id="ARBA00023180"/>
    </source>
</evidence>
<dbReference type="Pfam" id="PF00560">
    <property type="entry name" value="LRR_1"/>
    <property type="match status" value="1"/>
</dbReference>
<dbReference type="AlphaFoldDB" id="A0ABD1FPL8"/>
<dbReference type="Gene3D" id="1.10.510.10">
    <property type="entry name" value="Transferase(Phosphotransferase) domain 1"/>
    <property type="match status" value="1"/>
</dbReference>
<evidence type="ECO:0000256" key="1">
    <source>
        <dbReference type="ARBA" id="ARBA00004370"/>
    </source>
</evidence>